<feature type="region of interest" description="Disordered" evidence="1">
    <location>
        <begin position="47"/>
        <end position="102"/>
    </location>
</feature>
<feature type="compositionally biased region" description="Basic and acidic residues" evidence="1">
    <location>
        <begin position="48"/>
        <end position="63"/>
    </location>
</feature>
<feature type="compositionally biased region" description="Polar residues" evidence="1">
    <location>
        <begin position="92"/>
        <end position="102"/>
    </location>
</feature>
<proteinExistence type="predicted"/>
<reference evidence="2" key="1">
    <citation type="journal article" date="2023" name="Science">
        <title>Genome structures resolve the early diversification of teleost fishes.</title>
        <authorList>
            <person name="Parey E."/>
            <person name="Louis A."/>
            <person name="Montfort J."/>
            <person name="Bouchez O."/>
            <person name="Roques C."/>
            <person name="Iampietro C."/>
            <person name="Lluch J."/>
            <person name="Castinel A."/>
            <person name="Donnadieu C."/>
            <person name="Desvignes T."/>
            <person name="Floi Bucao C."/>
            <person name="Jouanno E."/>
            <person name="Wen M."/>
            <person name="Mejri S."/>
            <person name="Dirks R."/>
            <person name="Jansen H."/>
            <person name="Henkel C."/>
            <person name="Chen W.J."/>
            <person name="Zahm M."/>
            <person name="Cabau C."/>
            <person name="Klopp C."/>
            <person name="Thompson A.W."/>
            <person name="Robinson-Rechavi M."/>
            <person name="Braasch I."/>
            <person name="Lecointre G."/>
            <person name="Bobe J."/>
            <person name="Postlethwait J.H."/>
            <person name="Berthelot C."/>
            <person name="Roest Crollius H."/>
            <person name="Guiguen Y."/>
        </authorList>
    </citation>
    <scope>NUCLEOTIDE SEQUENCE</scope>
    <source>
        <strain evidence="2">NC1722</strain>
    </source>
</reference>
<accession>A0AAD7SFL8</accession>
<protein>
    <submittedName>
        <fullName evidence="2">Uncharacterized protein</fullName>
    </submittedName>
</protein>
<gene>
    <name evidence="2" type="ORF">AAFF_G00376730</name>
</gene>
<keyword evidence="3" id="KW-1185">Reference proteome</keyword>
<sequence>MSGLANIWMSQCLPLVSSIRRKGTPPHGSVRAAQQCAQCWTGAAAGRASEEGRARHCPTDRKRTFTNVHGTERPDVSRPGDSWPLWLPQCEMETTPTEGSAS</sequence>
<evidence type="ECO:0000313" key="3">
    <source>
        <dbReference type="Proteomes" id="UP001221898"/>
    </source>
</evidence>
<dbReference type="Proteomes" id="UP001221898">
    <property type="component" value="Unassembled WGS sequence"/>
</dbReference>
<dbReference type="AlphaFoldDB" id="A0AAD7SFL8"/>
<name>A0AAD7SFL8_9TELE</name>
<comment type="caution">
    <text evidence="2">The sequence shown here is derived from an EMBL/GenBank/DDBJ whole genome shotgun (WGS) entry which is preliminary data.</text>
</comment>
<evidence type="ECO:0000256" key="1">
    <source>
        <dbReference type="SAM" id="MobiDB-lite"/>
    </source>
</evidence>
<dbReference type="EMBL" id="JAINUG010000068">
    <property type="protein sequence ID" value="KAJ8401702.1"/>
    <property type="molecule type" value="Genomic_DNA"/>
</dbReference>
<evidence type="ECO:0000313" key="2">
    <source>
        <dbReference type="EMBL" id="KAJ8401702.1"/>
    </source>
</evidence>
<organism evidence="2 3">
    <name type="scientific">Aldrovandia affinis</name>
    <dbReference type="NCBI Taxonomy" id="143900"/>
    <lineage>
        <taxon>Eukaryota</taxon>
        <taxon>Metazoa</taxon>
        <taxon>Chordata</taxon>
        <taxon>Craniata</taxon>
        <taxon>Vertebrata</taxon>
        <taxon>Euteleostomi</taxon>
        <taxon>Actinopterygii</taxon>
        <taxon>Neopterygii</taxon>
        <taxon>Teleostei</taxon>
        <taxon>Notacanthiformes</taxon>
        <taxon>Halosauridae</taxon>
        <taxon>Aldrovandia</taxon>
    </lineage>
</organism>